<feature type="region of interest" description="Disordered" evidence="1">
    <location>
        <begin position="218"/>
        <end position="240"/>
    </location>
</feature>
<protein>
    <submittedName>
        <fullName evidence="2">Uncharacterized protein</fullName>
    </submittedName>
</protein>
<feature type="compositionally biased region" description="Low complexity" evidence="1">
    <location>
        <begin position="1"/>
        <end position="23"/>
    </location>
</feature>
<keyword evidence="3" id="KW-1185">Reference proteome</keyword>
<feature type="compositionally biased region" description="Polar residues" evidence="1">
    <location>
        <begin position="24"/>
        <end position="41"/>
    </location>
</feature>
<reference evidence="2 3" key="1">
    <citation type="journal article" date="2020" name="Genome Biol. Evol.">
        <title>A new high-quality draft genome assembly of the Chinese cordyceps Ophiocordyceps sinensis.</title>
        <authorList>
            <person name="Shu R."/>
            <person name="Zhang J."/>
            <person name="Meng Q."/>
            <person name="Zhang H."/>
            <person name="Zhou G."/>
            <person name="Li M."/>
            <person name="Wu P."/>
            <person name="Zhao Y."/>
            <person name="Chen C."/>
            <person name="Qin Q."/>
        </authorList>
    </citation>
    <scope>NUCLEOTIDE SEQUENCE [LARGE SCALE GENOMIC DNA]</scope>
    <source>
        <strain evidence="2 3">IOZ07</strain>
    </source>
</reference>
<dbReference type="EMBL" id="JAAVMX010000003">
    <property type="protein sequence ID" value="KAF4510147.1"/>
    <property type="molecule type" value="Genomic_DNA"/>
</dbReference>
<organism evidence="2 3">
    <name type="scientific">Ophiocordyceps sinensis</name>
    <dbReference type="NCBI Taxonomy" id="72228"/>
    <lineage>
        <taxon>Eukaryota</taxon>
        <taxon>Fungi</taxon>
        <taxon>Dikarya</taxon>
        <taxon>Ascomycota</taxon>
        <taxon>Pezizomycotina</taxon>
        <taxon>Sordariomycetes</taxon>
        <taxon>Hypocreomycetidae</taxon>
        <taxon>Hypocreales</taxon>
        <taxon>Ophiocordycipitaceae</taxon>
        <taxon>Ophiocordyceps</taxon>
    </lineage>
</organism>
<accession>A0A8H4PTG8</accession>
<dbReference type="Proteomes" id="UP000557566">
    <property type="component" value="Unassembled WGS sequence"/>
</dbReference>
<dbReference type="OrthoDB" id="4588713at2759"/>
<comment type="caution">
    <text evidence="2">The sequence shown here is derived from an EMBL/GenBank/DDBJ whole genome shotgun (WGS) entry which is preliminary data.</text>
</comment>
<dbReference type="AlphaFoldDB" id="A0A8H4PTG8"/>
<evidence type="ECO:0000313" key="3">
    <source>
        <dbReference type="Proteomes" id="UP000557566"/>
    </source>
</evidence>
<evidence type="ECO:0000313" key="2">
    <source>
        <dbReference type="EMBL" id="KAF4510147.1"/>
    </source>
</evidence>
<proteinExistence type="predicted"/>
<evidence type="ECO:0000256" key="1">
    <source>
        <dbReference type="SAM" id="MobiDB-lite"/>
    </source>
</evidence>
<name>A0A8H4PTG8_9HYPO</name>
<gene>
    <name evidence="2" type="ORF">G6O67_002060</name>
</gene>
<feature type="compositionally biased region" description="Polar residues" evidence="1">
    <location>
        <begin position="231"/>
        <end position="240"/>
    </location>
</feature>
<sequence length="578" mass="62459">MDSLSSTTSNSPPSASTAPSSDSKQPCYTTAGTIYNPSSALPLQPPTRRGRSTKWNLSNPHSELSLLPKSILAGLSSKALATNPGGRSTSTLQQYTPLQQNYDRAVSPTSELEHAAFNMSLLAPRMRSENIPAPASFIFSKIDADQQDKGKTLAFDEHASFANGALPDSDDDDDDEVNMNFLKNMPVKSLNNLASYPNPTQKNAQKALLGGRFKLGGMPSPGISASHPHSLRQQAGSSSDEPNVELLATPMGLLRPAETDVSATLDHHQLSTRLLPTARSLSPVSSVEADMAPAPTTFANGNGNGTPRPLTAGPPGQRQYRPSTFESTFKALQSKHKGNGFSKEDVEGFAIAHQILAHAGIEDISSLDAELFEQPASDPPEKEQDYGDLSALVRASKPDFAPRRPCVVETAAPASPWDPSLDVSLAHWRDASPTSRERYVPGTARLTEQMIKARNERIAAHWYAGSELLGKSPEDVLHESNYRILQRSYGVIGDGRPNKPKVDYRPMEVAEASRTPVSEHTKPLLNMAFATLVHHIEYRALEGPFGQFGTPAKGLCDATPEGNGSFHRKTMKRGHFRG</sequence>
<feature type="region of interest" description="Disordered" evidence="1">
    <location>
        <begin position="1"/>
        <end position="57"/>
    </location>
</feature>
<feature type="region of interest" description="Disordered" evidence="1">
    <location>
        <begin position="297"/>
        <end position="320"/>
    </location>
</feature>